<protein>
    <submittedName>
        <fullName evidence="3">Uncharacterized protein DUF1573</fullName>
    </submittedName>
</protein>
<feature type="signal peptide" evidence="2">
    <location>
        <begin position="1"/>
        <end position="19"/>
    </location>
</feature>
<sequence length="175" mass="18875">MKRRINFLMIITVLFFATACKKEDASSKIDATKTGIAPADPNALNPDGTLALPKTESEKPAPPVDGKYPVMTFEETEYDFGDIKQGDKVEHIFIFKNTGEADLLISNAKASCGCTVPEYPKTAIKPGMSGDIKVKFDSTGKNGSVSKNVIITCNTANVNEKLIIKTNIKVSEKGA</sequence>
<dbReference type="EMBL" id="SNXR01000019">
    <property type="protein sequence ID" value="TDP57424.1"/>
    <property type="molecule type" value="Genomic_DNA"/>
</dbReference>
<dbReference type="PANTHER" id="PTHR37833:SF1">
    <property type="entry name" value="SIGNAL PEPTIDE PROTEIN"/>
    <property type="match status" value="1"/>
</dbReference>
<dbReference type="AlphaFoldDB" id="A0A4R6Q4Y3"/>
<name>A0A4R6Q4Y3_9FLAO</name>
<organism evidence="3 4">
    <name type="scientific">Flavobacterium dankookense</name>
    <dbReference type="NCBI Taxonomy" id="706186"/>
    <lineage>
        <taxon>Bacteria</taxon>
        <taxon>Pseudomonadati</taxon>
        <taxon>Bacteroidota</taxon>
        <taxon>Flavobacteriia</taxon>
        <taxon>Flavobacteriales</taxon>
        <taxon>Flavobacteriaceae</taxon>
        <taxon>Flavobacterium</taxon>
    </lineage>
</organism>
<dbReference type="InterPro" id="IPR011467">
    <property type="entry name" value="DUF1573"/>
</dbReference>
<gene>
    <name evidence="3" type="ORF">BC748_2944</name>
</gene>
<reference evidence="3 4" key="1">
    <citation type="submission" date="2019-03" db="EMBL/GenBank/DDBJ databases">
        <title>Genomic Encyclopedia of Archaeal and Bacterial Type Strains, Phase II (KMG-II): from individual species to whole genera.</title>
        <authorList>
            <person name="Goeker M."/>
        </authorList>
    </citation>
    <scope>NUCLEOTIDE SEQUENCE [LARGE SCALE GENOMIC DNA]</scope>
    <source>
        <strain evidence="3 4">DSM 25687</strain>
    </source>
</reference>
<dbReference type="Gene3D" id="2.60.40.10">
    <property type="entry name" value="Immunoglobulins"/>
    <property type="match status" value="1"/>
</dbReference>
<keyword evidence="2" id="KW-0732">Signal</keyword>
<accession>A0A4R6Q4Y3</accession>
<feature type="region of interest" description="Disordered" evidence="1">
    <location>
        <begin position="34"/>
        <end position="67"/>
    </location>
</feature>
<dbReference type="PROSITE" id="PS51257">
    <property type="entry name" value="PROKAR_LIPOPROTEIN"/>
    <property type="match status" value="1"/>
</dbReference>
<dbReference type="PANTHER" id="PTHR37833">
    <property type="entry name" value="LIPOPROTEIN-RELATED"/>
    <property type="match status" value="1"/>
</dbReference>
<dbReference type="Proteomes" id="UP000295260">
    <property type="component" value="Unassembled WGS sequence"/>
</dbReference>
<comment type="caution">
    <text evidence="3">The sequence shown here is derived from an EMBL/GenBank/DDBJ whole genome shotgun (WGS) entry which is preliminary data.</text>
</comment>
<proteinExistence type="predicted"/>
<feature type="chain" id="PRO_5020187214" evidence="2">
    <location>
        <begin position="20"/>
        <end position="175"/>
    </location>
</feature>
<keyword evidence="4" id="KW-1185">Reference proteome</keyword>
<evidence type="ECO:0000256" key="1">
    <source>
        <dbReference type="SAM" id="MobiDB-lite"/>
    </source>
</evidence>
<evidence type="ECO:0000256" key="2">
    <source>
        <dbReference type="SAM" id="SignalP"/>
    </source>
</evidence>
<dbReference type="Pfam" id="PF07610">
    <property type="entry name" value="DUF1573"/>
    <property type="match status" value="1"/>
</dbReference>
<evidence type="ECO:0000313" key="4">
    <source>
        <dbReference type="Proteomes" id="UP000295260"/>
    </source>
</evidence>
<evidence type="ECO:0000313" key="3">
    <source>
        <dbReference type="EMBL" id="TDP57424.1"/>
    </source>
</evidence>
<dbReference type="InterPro" id="IPR013783">
    <property type="entry name" value="Ig-like_fold"/>
</dbReference>
<dbReference type="RefSeq" id="WP_211338565.1">
    <property type="nucleotide sequence ID" value="NZ_SNXR01000019.1"/>
</dbReference>